<evidence type="ECO:0000256" key="5">
    <source>
        <dbReference type="ARBA" id="ARBA00023136"/>
    </source>
</evidence>
<feature type="transmembrane region" description="Helical" evidence="8">
    <location>
        <begin position="111"/>
        <end position="129"/>
    </location>
</feature>
<evidence type="ECO:0000313" key="11">
    <source>
        <dbReference type="Proteomes" id="UP000054359"/>
    </source>
</evidence>
<dbReference type="FunFam" id="1.20.1250.20:FF:000055">
    <property type="entry name" value="Facilitated trehalose transporter Tret1-2 homolog"/>
    <property type="match status" value="1"/>
</dbReference>
<dbReference type="CDD" id="cd17358">
    <property type="entry name" value="MFS_GLUT6_8_Class3_like"/>
    <property type="match status" value="1"/>
</dbReference>
<organism evidence="10 11">
    <name type="scientific">Stegodyphus mimosarum</name>
    <name type="common">African social velvet spider</name>
    <dbReference type="NCBI Taxonomy" id="407821"/>
    <lineage>
        <taxon>Eukaryota</taxon>
        <taxon>Metazoa</taxon>
        <taxon>Ecdysozoa</taxon>
        <taxon>Arthropoda</taxon>
        <taxon>Chelicerata</taxon>
        <taxon>Arachnida</taxon>
        <taxon>Araneae</taxon>
        <taxon>Araneomorphae</taxon>
        <taxon>Entelegynae</taxon>
        <taxon>Eresoidea</taxon>
        <taxon>Eresidae</taxon>
        <taxon>Stegodyphus</taxon>
    </lineage>
</organism>
<feature type="transmembrane region" description="Helical" evidence="8">
    <location>
        <begin position="41"/>
        <end position="62"/>
    </location>
</feature>
<evidence type="ECO:0000256" key="8">
    <source>
        <dbReference type="SAM" id="Phobius"/>
    </source>
</evidence>
<dbReference type="AlphaFoldDB" id="A0A087UQ77"/>
<feature type="transmembrane region" description="Helical" evidence="8">
    <location>
        <begin position="135"/>
        <end position="157"/>
    </location>
</feature>
<reference evidence="10 11" key="1">
    <citation type="submission" date="2013-11" db="EMBL/GenBank/DDBJ databases">
        <title>Genome sequencing of Stegodyphus mimosarum.</title>
        <authorList>
            <person name="Bechsgaard J."/>
        </authorList>
    </citation>
    <scope>NUCLEOTIDE SEQUENCE [LARGE SCALE GENOMIC DNA]</scope>
</reference>
<dbReference type="PROSITE" id="PS00216">
    <property type="entry name" value="SUGAR_TRANSPORT_1"/>
    <property type="match status" value="1"/>
</dbReference>
<dbReference type="OMA" id="FWITVWV"/>
<dbReference type="SUPFAM" id="SSF103473">
    <property type="entry name" value="MFS general substrate transporter"/>
    <property type="match status" value="1"/>
</dbReference>
<feature type="transmembrane region" description="Helical" evidence="8">
    <location>
        <begin position="82"/>
        <end position="104"/>
    </location>
</feature>
<evidence type="ECO:0000256" key="6">
    <source>
        <dbReference type="ARBA" id="ARBA00023180"/>
    </source>
</evidence>
<dbReference type="InterPro" id="IPR044775">
    <property type="entry name" value="MFS_ERD6/Tret1-like"/>
</dbReference>
<keyword evidence="5 8" id="KW-0472">Membrane</keyword>
<dbReference type="InterPro" id="IPR020846">
    <property type="entry name" value="MFS_dom"/>
</dbReference>
<sequence>MAKGNAVLTRIRTISATIAEKIEPAGSSFNYSKVNLRNTHLAAISALLHVVAFGMILGYPAPATVDMKMKGSRFRQVTPDEITWIASMSSLSAVVGNCISGYVSQKFGRKAVLMYVSAPFVAGWLMIAYAPSIGWIYAGRFISGFCSGISTVAVPAYVVEIATTETRGLLSSGFQVALSSGVFIMISMGIFLRWSWLAIVGAVCVTCGSILMCLMPESPPWLIRRKKNDEALVGLQFLKGKHSDSVKELRDISLELSQEATGGIHLKDFLEPSLYKPSLIAICFMFFQQFSGINGIMSYSVEIFEISSSSVNPNVAATVIAAVQVVGAFLSSALVERAGRKVLYIASGIGMTLALTGLGVHAILSSKQAIDQSVYGLVPLISFAVYICSFSLGFGPIPFVVTPEIVPIRSRSLVMAIANVSNSFFGFVVTKLFEDMRLAFGIYGLYWTYALMCIFGCLFCCFFVPETKGRTLDDIHKSFSASVEMKERNNLPENEKPCA</sequence>
<dbReference type="PANTHER" id="PTHR48021:SF1">
    <property type="entry name" value="GH07001P-RELATED"/>
    <property type="match status" value="1"/>
</dbReference>
<feature type="transmembrane region" description="Helical" evidence="8">
    <location>
        <begin position="196"/>
        <end position="215"/>
    </location>
</feature>
<dbReference type="Proteomes" id="UP000054359">
    <property type="component" value="Unassembled WGS sequence"/>
</dbReference>
<name>A0A087UQ77_STEMI</name>
<evidence type="ECO:0000256" key="1">
    <source>
        <dbReference type="ARBA" id="ARBA00004651"/>
    </source>
</evidence>
<dbReference type="InterPro" id="IPR005829">
    <property type="entry name" value="Sugar_transporter_CS"/>
</dbReference>
<dbReference type="PANTHER" id="PTHR48021">
    <property type="match status" value="1"/>
</dbReference>
<dbReference type="Pfam" id="PF00083">
    <property type="entry name" value="Sugar_tr"/>
    <property type="match status" value="1"/>
</dbReference>
<keyword evidence="4 8" id="KW-1133">Transmembrane helix</keyword>
<dbReference type="GO" id="GO:0051119">
    <property type="term" value="F:sugar transmembrane transporter activity"/>
    <property type="evidence" value="ECO:0007669"/>
    <property type="project" value="InterPro"/>
</dbReference>
<keyword evidence="3 8" id="KW-0812">Transmembrane</keyword>
<evidence type="ECO:0000256" key="2">
    <source>
        <dbReference type="ARBA" id="ARBA00022475"/>
    </source>
</evidence>
<feature type="transmembrane region" description="Helical" evidence="8">
    <location>
        <begin position="413"/>
        <end position="433"/>
    </location>
</feature>
<feature type="transmembrane region" description="Helical" evidence="8">
    <location>
        <begin position="169"/>
        <end position="190"/>
    </location>
</feature>
<dbReference type="STRING" id="407821.A0A087UQ77"/>
<evidence type="ECO:0000256" key="3">
    <source>
        <dbReference type="ARBA" id="ARBA00022692"/>
    </source>
</evidence>
<feature type="transmembrane region" description="Helical" evidence="8">
    <location>
        <begin position="376"/>
        <end position="401"/>
    </location>
</feature>
<evidence type="ECO:0000259" key="9">
    <source>
        <dbReference type="PROSITE" id="PS50850"/>
    </source>
</evidence>
<dbReference type="InterPro" id="IPR003663">
    <property type="entry name" value="Sugar/inositol_transpt"/>
</dbReference>
<feature type="transmembrane region" description="Helical" evidence="8">
    <location>
        <begin position="279"/>
        <end position="301"/>
    </location>
</feature>
<dbReference type="PROSITE" id="PS50850">
    <property type="entry name" value="MFS"/>
    <property type="match status" value="1"/>
</dbReference>
<accession>A0A087UQ77</accession>
<feature type="non-terminal residue" evidence="10">
    <location>
        <position position="499"/>
    </location>
</feature>
<dbReference type="PROSITE" id="PS00217">
    <property type="entry name" value="SUGAR_TRANSPORT_2"/>
    <property type="match status" value="1"/>
</dbReference>
<evidence type="ECO:0000256" key="4">
    <source>
        <dbReference type="ARBA" id="ARBA00022989"/>
    </source>
</evidence>
<dbReference type="PRINTS" id="PR00171">
    <property type="entry name" value="SUGRTRNSPORT"/>
</dbReference>
<evidence type="ECO:0000256" key="7">
    <source>
        <dbReference type="ARBA" id="ARBA00024348"/>
    </source>
</evidence>
<comment type="subcellular location">
    <subcellularLocation>
        <location evidence="1">Cell membrane</location>
        <topology evidence="1">Multi-pass membrane protein</topology>
    </subcellularLocation>
</comment>
<dbReference type="GO" id="GO:0005886">
    <property type="term" value="C:plasma membrane"/>
    <property type="evidence" value="ECO:0007669"/>
    <property type="project" value="UniProtKB-SubCell"/>
</dbReference>
<dbReference type="OrthoDB" id="6339427at2759"/>
<dbReference type="EMBL" id="KK120997">
    <property type="protein sequence ID" value="KFM79516.1"/>
    <property type="molecule type" value="Genomic_DNA"/>
</dbReference>
<evidence type="ECO:0000313" key="10">
    <source>
        <dbReference type="EMBL" id="KFM79516.1"/>
    </source>
</evidence>
<feature type="transmembrane region" description="Helical" evidence="8">
    <location>
        <begin position="313"/>
        <end position="335"/>
    </location>
</feature>
<keyword evidence="11" id="KW-1185">Reference proteome</keyword>
<feature type="domain" description="Major facilitator superfamily (MFS) profile" evidence="9">
    <location>
        <begin position="38"/>
        <end position="468"/>
    </location>
</feature>
<protein>
    <submittedName>
        <fullName evidence="10">Facilitated trehalose transporter Tret1</fullName>
    </submittedName>
</protein>
<feature type="transmembrane region" description="Helical" evidence="8">
    <location>
        <begin position="342"/>
        <end position="364"/>
    </location>
</feature>
<dbReference type="Gene3D" id="1.20.1250.20">
    <property type="entry name" value="MFS general substrate transporter like domains"/>
    <property type="match status" value="1"/>
</dbReference>
<comment type="similarity">
    <text evidence="7">Belongs to the major facilitator superfamily. Sugar transporter (TC 2.A.1.1) family. Trehalose transporter subfamily.</text>
</comment>
<dbReference type="InterPro" id="IPR050549">
    <property type="entry name" value="MFS_Trehalose_Transporter"/>
</dbReference>
<keyword evidence="6" id="KW-0325">Glycoprotein</keyword>
<dbReference type="InterPro" id="IPR005828">
    <property type="entry name" value="MFS_sugar_transport-like"/>
</dbReference>
<keyword evidence="2" id="KW-1003">Cell membrane</keyword>
<proteinExistence type="inferred from homology"/>
<dbReference type="InterPro" id="IPR036259">
    <property type="entry name" value="MFS_trans_sf"/>
</dbReference>
<gene>
    <name evidence="10" type="ORF">X975_12340</name>
</gene>
<feature type="transmembrane region" description="Helical" evidence="8">
    <location>
        <begin position="445"/>
        <end position="464"/>
    </location>
</feature>